<dbReference type="GO" id="GO:0016702">
    <property type="term" value="F:oxidoreductase activity, acting on single donors with incorporation of molecular oxygen, incorporation of two atoms of oxygen"/>
    <property type="evidence" value="ECO:0007669"/>
    <property type="project" value="InterPro"/>
</dbReference>
<evidence type="ECO:0000256" key="2">
    <source>
        <dbReference type="ARBA" id="ARBA00022723"/>
    </source>
</evidence>
<organism evidence="6 7">
    <name type="scientific">Mycolicibacterium mucogenicum</name>
    <name type="common">Mycobacterium mucogenicum</name>
    <dbReference type="NCBI Taxonomy" id="56689"/>
    <lineage>
        <taxon>Bacteria</taxon>
        <taxon>Bacillati</taxon>
        <taxon>Actinomycetota</taxon>
        <taxon>Actinomycetes</taxon>
        <taxon>Mycobacteriales</taxon>
        <taxon>Mycobacteriaceae</taxon>
        <taxon>Mycolicibacterium</taxon>
    </lineage>
</organism>
<evidence type="ECO:0000313" key="7">
    <source>
        <dbReference type="Proteomes" id="UP000093898"/>
    </source>
</evidence>
<dbReference type="SUPFAM" id="SSF51182">
    <property type="entry name" value="RmlC-like cupins"/>
    <property type="match status" value="1"/>
</dbReference>
<evidence type="ECO:0000256" key="5">
    <source>
        <dbReference type="ARBA" id="ARBA00023004"/>
    </source>
</evidence>
<evidence type="ECO:0000256" key="4">
    <source>
        <dbReference type="ARBA" id="ARBA00023002"/>
    </source>
</evidence>
<dbReference type="Pfam" id="PF05995">
    <property type="entry name" value="CDO_I"/>
    <property type="match status" value="1"/>
</dbReference>
<dbReference type="EMBL" id="LZLC01000234">
    <property type="protein sequence ID" value="OBJ36881.1"/>
    <property type="molecule type" value="Genomic_DNA"/>
</dbReference>
<accession>A0A1A3GNA8</accession>
<dbReference type="AlphaFoldDB" id="A0A1A3GNA8"/>
<dbReference type="InterPro" id="IPR011051">
    <property type="entry name" value="RmlC_Cupin_sf"/>
</dbReference>
<evidence type="ECO:0000256" key="1">
    <source>
        <dbReference type="ARBA" id="ARBA00006622"/>
    </source>
</evidence>
<dbReference type="GO" id="GO:0008198">
    <property type="term" value="F:ferrous iron binding"/>
    <property type="evidence" value="ECO:0007669"/>
    <property type="project" value="TreeGrafter"/>
</dbReference>
<dbReference type="PANTHER" id="PTHR12918:SF1">
    <property type="entry name" value="CYSTEINE DIOXYGENASE TYPE 1"/>
    <property type="match status" value="1"/>
</dbReference>
<dbReference type="Gene3D" id="2.60.120.10">
    <property type="entry name" value="Jelly Rolls"/>
    <property type="match status" value="1"/>
</dbReference>
<keyword evidence="4" id="KW-0560">Oxidoreductase</keyword>
<dbReference type="CDD" id="cd10548">
    <property type="entry name" value="cupin_CDO"/>
    <property type="match status" value="1"/>
</dbReference>
<evidence type="ECO:0000313" key="6">
    <source>
        <dbReference type="EMBL" id="OBJ36881.1"/>
    </source>
</evidence>
<dbReference type="Proteomes" id="UP000093898">
    <property type="component" value="Unassembled WGS sequence"/>
</dbReference>
<dbReference type="InterPro" id="IPR010300">
    <property type="entry name" value="CDO_1"/>
</dbReference>
<name>A0A1A3GNA8_MYCMU</name>
<evidence type="ECO:0000256" key="3">
    <source>
        <dbReference type="ARBA" id="ARBA00022964"/>
    </source>
</evidence>
<dbReference type="STRING" id="56689.GCA_001291445_01987"/>
<gene>
    <name evidence="6" type="ORF">A5630_05965</name>
</gene>
<keyword evidence="5" id="KW-0408">Iron</keyword>
<comment type="similarity">
    <text evidence="1">Belongs to the cysteine dioxygenase family.</text>
</comment>
<dbReference type="OrthoDB" id="4217976at2"/>
<proteinExistence type="inferred from homology"/>
<protein>
    <submittedName>
        <fullName evidence="6">Cysteine dioxygenase</fullName>
    </submittedName>
</protein>
<dbReference type="InterPro" id="IPR014710">
    <property type="entry name" value="RmlC-like_jellyroll"/>
</dbReference>
<keyword evidence="2" id="KW-0479">Metal-binding</keyword>
<comment type="caution">
    <text evidence="6">The sequence shown here is derived from an EMBL/GenBank/DDBJ whole genome shotgun (WGS) entry which is preliminary data.</text>
</comment>
<dbReference type="RefSeq" id="WP_064985598.1">
    <property type="nucleotide sequence ID" value="NZ_LZLC01000234.1"/>
</dbReference>
<reference evidence="6 7" key="1">
    <citation type="submission" date="2016-06" db="EMBL/GenBank/DDBJ databases">
        <authorList>
            <person name="Kjaerup R.B."/>
            <person name="Dalgaard T.S."/>
            <person name="Juul-Madsen H.R."/>
        </authorList>
    </citation>
    <scope>NUCLEOTIDE SEQUENCE [LARGE SCALE GENOMIC DNA]</scope>
    <source>
        <strain evidence="6 7">1127319.6</strain>
    </source>
</reference>
<dbReference type="PANTHER" id="PTHR12918">
    <property type="entry name" value="CYSTEINE DIOXYGENASE"/>
    <property type="match status" value="1"/>
</dbReference>
<sequence>MSVLTDFSVSGPTSLAPTRLRLPDLLHATDRCADDVLSGRYDRLLPADGLPLHERWFRRLYGDDELDLWLISWVPERSTELHDHGGSLGALTVVSGALEETRWDGRGLRQRTLEAGDQAAFPLGWVHDVVRAGSKDAAEVSPAPPTLSVHAYSPPLTAMSYYDVTESQKLRRVYTELTDKPEGDG</sequence>
<keyword evidence="3 6" id="KW-0223">Dioxygenase</keyword>